<protein>
    <submittedName>
        <fullName evidence="3">CubicO group peptidase, beta-lactamase class C family</fullName>
    </submittedName>
</protein>
<dbReference type="PANTHER" id="PTHR46825:SF9">
    <property type="entry name" value="BETA-LACTAMASE-RELATED DOMAIN-CONTAINING PROTEIN"/>
    <property type="match status" value="1"/>
</dbReference>
<dbReference type="InterPro" id="IPR012338">
    <property type="entry name" value="Beta-lactam/transpept-like"/>
</dbReference>
<feature type="signal peptide" evidence="1">
    <location>
        <begin position="1"/>
        <end position="20"/>
    </location>
</feature>
<dbReference type="EMBL" id="FOAB01000001">
    <property type="protein sequence ID" value="SEK31478.1"/>
    <property type="molecule type" value="Genomic_DNA"/>
</dbReference>
<keyword evidence="4" id="KW-1185">Reference proteome</keyword>
<reference evidence="3 4" key="1">
    <citation type="submission" date="2016-10" db="EMBL/GenBank/DDBJ databases">
        <authorList>
            <person name="de Groot N.N."/>
        </authorList>
    </citation>
    <scope>NUCLEOTIDE SEQUENCE [LARGE SCALE GENOMIC DNA]</scope>
    <source>
        <strain evidence="3 4">DSM 25232</strain>
    </source>
</reference>
<dbReference type="InterPro" id="IPR050491">
    <property type="entry name" value="AmpC-like"/>
</dbReference>
<evidence type="ECO:0000256" key="1">
    <source>
        <dbReference type="SAM" id="SignalP"/>
    </source>
</evidence>
<proteinExistence type="predicted"/>
<accession>A0A1H7FZZ8</accession>
<dbReference type="Proteomes" id="UP000198521">
    <property type="component" value="Unassembled WGS sequence"/>
</dbReference>
<dbReference type="InterPro" id="IPR001466">
    <property type="entry name" value="Beta-lactam-related"/>
</dbReference>
<dbReference type="Pfam" id="PF00144">
    <property type="entry name" value="Beta-lactamase"/>
    <property type="match status" value="1"/>
</dbReference>
<evidence type="ECO:0000259" key="2">
    <source>
        <dbReference type="Pfam" id="PF00144"/>
    </source>
</evidence>
<evidence type="ECO:0000313" key="3">
    <source>
        <dbReference type="EMBL" id="SEK31478.1"/>
    </source>
</evidence>
<dbReference type="RefSeq" id="WP_091404371.1">
    <property type="nucleotide sequence ID" value="NZ_FOAB01000001.1"/>
</dbReference>
<dbReference type="AlphaFoldDB" id="A0A1H7FZZ8"/>
<dbReference type="OrthoDB" id="846150at2"/>
<dbReference type="STRING" id="1038014.SAMN04487910_0230"/>
<evidence type="ECO:0000313" key="4">
    <source>
        <dbReference type="Proteomes" id="UP000198521"/>
    </source>
</evidence>
<keyword evidence="1" id="KW-0732">Signal</keyword>
<dbReference type="SUPFAM" id="SSF56601">
    <property type="entry name" value="beta-lactamase/transpeptidase-like"/>
    <property type="match status" value="1"/>
</dbReference>
<feature type="chain" id="PRO_5011497061" evidence="1">
    <location>
        <begin position="21"/>
        <end position="402"/>
    </location>
</feature>
<dbReference type="PANTHER" id="PTHR46825">
    <property type="entry name" value="D-ALANYL-D-ALANINE-CARBOXYPEPTIDASE/ENDOPEPTIDASE AMPH"/>
    <property type="match status" value="1"/>
</dbReference>
<gene>
    <name evidence="3" type="ORF">SAMN04487910_0230</name>
</gene>
<sequence>MRTMSIILCLTVTFCISAQTSVSQFDKKIDSIYKTSKIAGFGVSIMTPDKILYQNGFGYADLETNKKYSVNTVQNIGSVSKTFIGIALMKAIEEGKLTVDTPINDILPFKINHPKYPEIPITVEHLATHTSSILDTDAYEKSYVIENAVVLNKENYTKKELKELKVMSSNKTYSLEGFLKNHLTPKGEWYTKSNFLKHQPGDRYEYSNIASALLAYIIEIATDMSFPEYTQKYILDPLGMNNSGWSDESIYQGHRASTYTEAGNKIPNYKLITYPDGGFKSSIRELSLYLQGLMRGYYGEDNILKATSFREMMSPKLAKEQYNSKKELKDNYGYFWEVSPSGKMGHNGSDPGILTLMYFNKKEKVGAIFFMNTSLEESKEIIRSVQKIWNAVKEFKRDYINS</sequence>
<feature type="domain" description="Beta-lactamase-related" evidence="2">
    <location>
        <begin position="25"/>
        <end position="376"/>
    </location>
</feature>
<dbReference type="Gene3D" id="3.40.710.10">
    <property type="entry name" value="DD-peptidase/beta-lactamase superfamily"/>
    <property type="match status" value="1"/>
</dbReference>
<organism evidence="3 4">
    <name type="scientific">Aquimarina amphilecti</name>
    <dbReference type="NCBI Taxonomy" id="1038014"/>
    <lineage>
        <taxon>Bacteria</taxon>
        <taxon>Pseudomonadati</taxon>
        <taxon>Bacteroidota</taxon>
        <taxon>Flavobacteriia</taxon>
        <taxon>Flavobacteriales</taxon>
        <taxon>Flavobacteriaceae</taxon>
        <taxon>Aquimarina</taxon>
    </lineage>
</organism>
<name>A0A1H7FZZ8_AQUAM</name>